<evidence type="ECO:0000256" key="4">
    <source>
        <dbReference type="ARBA" id="ARBA00022692"/>
    </source>
</evidence>
<evidence type="ECO:0000256" key="6">
    <source>
        <dbReference type="ARBA" id="ARBA00023136"/>
    </source>
</evidence>
<feature type="transmembrane region" description="Helical" evidence="7">
    <location>
        <begin position="177"/>
        <end position="195"/>
    </location>
</feature>
<feature type="transmembrane region" description="Helical" evidence="7">
    <location>
        <begin position="94"/>
        <end position="113"/>
    </location>
</feature>
<evidence type="ECO:0000313" key="10">
    <source>
        <dbReference type="Proteomes" id="UP000641588"/>
    </source>
</evidence>
<proteinExistence type="inferred from homology"/>
<feature type="transmembrane region" description="Helical" evidence="7">
    <location>
        <begin position="264"/>
        <end position="283"/>
    </location>
</feature>
<comment type="similarity">
    <text evidence="2">Belongs to the EamA transporter family.</text>
</comment>
<keyword evidence="6 7" id="KW-0472">Membrane</keyword>
<keyword evidence="5 7" id="KW-1133">Transmembrane helix</keyword>
<feature type="domain" description="EamA" evidence="8">
    <location>
        <begin position="146"/>
        <end position="280"/>
    </location>
</feature>
<dbReference type="InterPro" id="IPR000620">
    <property type="entry name" value="EamA_dom"/>
</dbReference>
<evidence type="ECO:0000313" key="9">
    <source>
        <dbReference type="EMBL" id="NOU92667.1"/>
    </source>
</evidence>
<feature type="domain" description="EamA" evidence="8">
    <location>
        <begin position="4"/>
        <end position="136"/>
    </location>
</feature>
<name>A0A972GL18_9BACL</name>
<dbReference type="InterPro" id="IPR050638">
    <property type="entry name" value="AA-Vitamin_Transporters"/>
</dbReference>
<feature type="transmembrane region" description="Helical" evidence="7">
    <location>
        <begin position="32"/>
        <end position="52"/>
    </location>
</feature>
<dbReference type="SUPFAM" id="SSF103481">
    <property type="entry name" value="Multidrug resistance efflux transporter EmrE"/>
    <property type="match status" value="2"/>
</dbReference>
<keyword evidence="3" id="KW-1003">Cell membrane</keyword>
<dbReference type="PANTHER" id="PTHR32322:SF18">
    <property type="entry name" value="S-ADENOSYLMETHIONINE_S-ADENOSYLHOMOCYSTEINE TRANSPORTER"/>
    <property type="match status" value="1"/>
</dbReference>
<dbReference type="AlphaFoldDB" id="A0A972GL18"/>
<feature type="transmembrane region" description="Helical" evidence="7">
    <location>
        <begin position="241"/>
        <end position="258"/>
    </location>
</feature>
<organism evidence="9 10">
    <name type="scientific">Paenibacillus foliorum</name>
    <dbReference type="NCBI Taxonomy" id="2654974"/>
    <lineage>
        <taxon>Bacteria</taxon>
        <taxon>Bacillati</taxon>
        <taxon>Bacillota</taxon>
        <taxon>Bacilli</taxon>
        <taxon>Bacillales</taxon>
        <taxon>Paenibacillaceae</taxon>
        <taxon>Paenibacillus</taxon>
    </lineage>
</organism>
<dbReference type="EMBL" id="WHOD01000020">
    <property type="protein sequence ID" value="NOU92667.1"/>
    <property type="molecule type" value="Genomic_DNA"/>
</dbReference>
<feature type="transmembrane region" description="Helical" evidence="7">
    <location>
        <begin position="207"/>
        <end position="229"/>
    </location>
</feature>
<accession>A0A972GL18</accession>
<feature type="transmembrane region" description="Helical" evidence="7">
    <location>
        <begin position="146"/>
        <end position="165"/>
    </location>
</feature>
<comment type="subcellular location">
    <subcellularLocation>
        <location evidence="1">Cell membrane</location>
        <topology evidence="1">Multi-pass membrane protein</topology>
    </subcellularLocation>
</comment>
<sequence length="310" mass="33324">MVRSYILLLFCVCCWGSNFVFGSILVNEFPPILLSAMRLSATSLFLIGYGWYFKKMGQLTRRDFLLLVPLGFVGTLINQASFFTGLETIDATTASLVLSLAPITVAVLAAVFLKETITRKMVIGSLIAMVGIFFVVGKSGGIKPSIGMLYILLAMVSFAISIIIMRKLTERIDPLTATVYSTVIGSSMVIPVALIKEPITHVSSHPWAWVLLFVTAILMQGLCGLIWNVQLKRIGAGKASVFLNLQPFVAMVVGFLLLGTPVTMVQIVGSLLIVGGVVLATGFKKEKSEASSGKPVTASGMIQKLPKVNG</sequence>
<dbReference type="PANTHER" id="PTHR32322">
    <property type="entry name" value="INNER MEMBRANE TRANSPORTER"/>
    <property type="match status" value="1"/>
</dbReference>
<gene>
    <name evidence="9" type="ORF">GC093_05415</name>
</gene>
<dbReference type="Gene3D" id="1.10.3730.20">
    <property type="match status" value="1"/>
</dbReference>
<dbReference type="RefSeq" id="WP_171650870.1">
    <property type="nucleotide sequence ID" value="NZ_WHOD01000020.1"/>
</dbReference>
<feature type="transmembrane region" description="Helical" evidence="7">
    <location>
        <begin position="64"/>
        <end position="82"/>
    </location>
</feature>
<dbReference type="Pfam" id="PF00892">
    <property type="entry name" value="EamA"/>
    <property type="match status" value="2"/>
</dbReference>
<evidence type="ECO:0000256" key="5">
    <source>
        <dbReference type="ARBA" id="ARBA00022989"/>
    </source>
</evidence>
<evidence type="ECO:0000256" key="3">
    <source>
        <dbReference type="ARBA" id="ARBA00022475"/>
    </source>
</evidence>
<comment type="caution">
    <text evidence="9">The sequence shown here is derived from an EMBL/GenBank/DDBJ whole genome shotgun (WGS) entry which is preliminary data.</text>
</comment>
<evidence type="ECO:0000256" key="2">
    <source>
        <dbReference type="ARBA" id="ARBA00007362"/>
    </source>
</evidence>
<keyword evidence="10" id="KW-1185">Reference proteome</keyword>
<evidence type="ECO:0000259" key="8">
    <source>
        <dbReference type="Pfam" id="PF00892"/>
    </source>
</evidence>
<evidence type="ECO:0000256" key="7">
    <source>
        <dbReference type="SAM" id="Phobius"/>
    </source>
</evidence>
<feature type="transmembrane region" description="Helical" evidence="7">
    <location>
        <begin position="122"/>
        <end position="140"/>
    </location>
</feature>
<reference evidence="9" key="1">
    <citation type="submission" date="2019-10" db="EMBL/GenBank/DDBJ databases">
        <title>Description of Paenibacillus glebae sp. nov.</title>
        <authorList>
            <person name="Carlier A."/>
            <person name="Qi S."/>
        </authorList>
    </citation>
    <scope>NUCLEOTIDE SEQUENCE</scope>
    <source>
        <strain evidence="9">LMG 31456</strain>
    </source>
</reference>
<dbReference type="InterPro" id="IPR037185">
    <property type="entry name" value="EmrE-like"/>
</dbReference>
<dbReference type="Proteomes" id="UP000641588">
    <property type="component" value="Unassembled WGS sequence"/>
</dbReference>
<dbReference type="GO" id="GO:0005886">
    <property type="term" value="C:plasma membrane"/>
    <property type="evidence" value="ECO:0007669"/>
    <property type="project" value="UniProtKB-SubCell"/>
</dbReference>
<evidence type="ECO:0000256" key="1">
    <source>
        <dbReference type="ARBA" id="ARBA00004651"/>
    </source>
</evidence>
<keyword evidence="4 7" id="KW-0812">Transmembrane</keyword>
<protein>
    <submittedName>
        <fullName evidence="9">EamA family transporter</fullName>
    </submittedName>
</protein>